<sequence length="187" mass="21763">MDWGNGSDLISAACNAVMAGVAVYAAANAKDWLSPKLNERKFKFADELIDQFCKLQQESFYLHSDVKQLINTEPDEQHDEAKFSLLWEELLQRETTYRKNIINLRTAMERMDLWGLQPINGRHFIKIIESHLSLTYTIRDALSVGSEEIFLKLPVCFDFDIRISEKYRTVRASHNNIIKHYSELFTD</sequence>
<dbReference type="EMBL" id="JABWQF010000022">
    <property type="protein sequence ID" value="MBC3295743.1"/>
    <property type="molecule type" value="Genomic_DNA"/>
</dbReference>
<organism evidence="1">
    <name type="scientific">Pseudomonas tritici</name>
    <dbReference type="NCBI Taxonomy" id="2745518"/>
    <lineage>
        <taxon>Bacteria</taxon>
        <taxon>Pseudomonadati</taxon>
        <taxon>Pseudomonadota</taxon>
        <taxon>Gammaproteobacteria</taxon>
        <taxon>Pseudomonadales</taxon>
        <taxon>Pseudomonadaceae</taxon>
        <taxon>Pseudomonas</taxon>
    </lineage>
</organism>
<accession>A0A8I0CZD5</accession>
<proteinExistence type="predicted"/>
<reference evidence="1" key="1">
    <citation type="journal article" date="2020" name="Microorganisms">
        <title>Reliable Identification of Environmental Pseudomonas Isolates Using the rpoD Gene.</title>
        <authorList>
            <consortium name="The Broad Institute Genome Sequencing Platform"/>
            <person name="Girard L."/>
            <person name="Lood C."/>
            <person name="Rokni-Zadeh H."/>
            <person name="van Noort V."/>
            <person name="Lavigne R."/>
            <person name="De Mot R."/>
        </authorList>
    </citation>
    <scope>NUCLEOTIDE SEQUENCE [LARGE SCALE GENOMIC DNA]</scope>
    <source>
        <strain evidence="1">SWRI145</strain>
    </source>
</reference>
<gene>
    <name evidence="1" type="ORF">HU722_29860</name>
</gene>
<comment type="caution">
    <text evidence="1">The sequence shown here is derived from an EMBL/GenBank/DDBJ whole genome shotgun (WGS) entry which is preliminary data.</text>
</comment>
<evidence type="ECO:0000313" key="1">
    <source>
        <dbReference type="EMBL" id="MBC3295743.1"/>
    </source>
</evidence>
<name>A0A8I0CZD5_9PSED</name>
<dbReference type="AlphaFoldDB" id="A0A8I0CZD5"/>
<protein>
    <submittedName>
        <fullName evidence="1">Uncharacterized protein</fullName>
    </submittedName>
</protein>